<accession>A0A8T9MUN6</accession>
<dbReference type="EMBL" id="CP091521">
    <property type="protein sequence ID" value="UOP04068.1"/>
    <property type="molecule type" value="Genomic_DNA"/>
</dbReference>
<reference evidence="2" key="2">
    <citation type="submission" date="2024-09" db="EMBL/GenBank/DDBJ databases">
        <authorList>
            <person name="Veyrier F.J."/>
        </authorList>
    </citation>
    <scope>NUCLEOTIDE SEQUENCE</scope>
    <source>
        <strain evidence="2">17694</strain>
    </source>
</reference>
<feature type="signal peptide" evidence="1">
    <location>
        <begin position="1"/>
        <end position="22"/>
    </location>
</feature>
<gene>
    <name evidence="2" type="ORF">LVJ77_06160</name>
</gene>
<dbReference type="Gene3D" id="3.10.450.710">
    <property type="entry name" value="Tgt2/MlaC"/>
    <property type="match status" value="1"/>
</dbReference>
<dbReference type="AlphaFoldDB" id="A0A8T9MUN6"/>
<dbReference type="InterPro" id="IPR008869">
    <property type="entry name" value="MlaC/ttg2D"/>
</dbReference>
<keyword evidence="3" id="KW-1185">Reference proteome</keyword>
<dbReference type="PANTHER" id="PTHR36573:SF1">
    <property type="entry name" value="INTERMEMBRANE PHOSPHOLIPID TRANSPORT SYSTEM BINDING PROTEIN MLAC"/>
    <property type="match status" value="1"/>
</dbReference>
<dbReference type="InterPro" id="IPR042245">
    <property type="entry name" value="Tgt2/MlaC_sf"/>
</dbReference>
<dbReference type="PANTHER" id="PTHR36573">
    <property type="entry name" value="INTERMEMBRANE PHOSPHOLIPID TRANSPORT SYSTEM BINDING PROTEIN MLAC"/>
    <property type="match status" value="1"/>
</dbReference>
<name>A0A8T9MUN6_9NEIS</name>
<protein>
    <submittedName>
        <fullName evidence="2">Phospholipid-binding protein MlaC</fullName>
    </submittedName>
</protein>
<dbReference type="Pfam" id="PF05494">
    <property type="entry name" value="MlaC"/>
    <property type="match status" value="1"/>
</dbReference>
<proteinExistence type="predicted"/>
<reference evidence="2" key="1">
    <citation type="journal article" date="2022" name="Res Sq">
        <title>Evolution of multicellular longitudinally dividing oral cavity symbionts (Neisseriaceae).</title>
        <authorList>
            <person name="Nyongesa S."/>
            <person name="Weber P."/>
            <person name="Bernet E."/>
            <person name="Pullido F."/>
            <person name="Nieckarz M."/>
            <person name="Delaby M."/>
            <person name="Nieves C."/>
            <person name="Viehboeck T."/>
            <person name="Krause N."/>
            <person name="Rivera-Millot A."/>
            <person name="Nakamura A."/>
            <person name="Vischer N."/>
            <person name="VanNieuwenhze M."/>
            <person name="Brun Y."/>
            <person name="Cava F."/>
            <person name="Bulgheresi S."/>
            <person name="Veyrier F."/>
        </authorList>
    </citation>
    <scope>NUCLEOTIDE SEQUENCE</scope>
    <source>
        <strain evidence="2">17694</strain>
    </source>
</reference>
<dbReference type="RefSeq" id="WP_034334422.1">
    <property type="nucleotide sequence ID" value="NZ_CP091521.1"/>
</dbReference>
<evidence type="ECO:0000313" key="3">
    <source>
        <dbReference type="Proteomes" id="UP000831534"/>
    </source>
</evidence>
<dbReference type="Proteomes" id="UP000831534">
    <property type="component" value="Chromosome"/>
</dbReference>
<feature type="chain" id="PRO_5035714270" evidence="1">
    <location>
        <begin position="23"/>
        <end position="210"/>
    </location>
</feature>
<evidence type="ECO:0000256" key="1">
    <source>
        <dbReference type="SAM" id="SignalP"/>
    </source>
</evidence>
<dbReference type="KEGG" id="ckh:LVJ77_06160"/>
<sequence length="210" mass="23010">MKKIPFVNALGIGMLSIGLAFADPAAIAQVRENAVQMLNIVNKANGKNDAQIRKQAEDYATPYFDFKRITAMAVGTAIWKNATPQQQQALIDGFKHKIRSQYAGTMMAFKNAKVQVHEQPVSVKGNQVEVKTTLALSNGKKADVVFATYKSGKLYRVYDIKAEGLSIVRPFQSQFQKTVNEQGKSPKGVDYKKGIDALIAELNGSNGGKR</sequence>
<keyword evidence="1" id="KW-0732">Signal</keyword>
<evidence type="ECO:0000313" key="2">
    <source>
        <dbReference type="EMBL" id="UOP04068.1"/>
    </source>
</evidence>
<organism evidence="2 3">
    <name type="scientific">Conchiformibius kuhniae</name>
    <dbReference type="NCBI Taxonomy" id="211502"/>
    <lineage>
        <taxon>Bacteria</taxon>
        <taxon>Pseudomonadati</taxon>
        <taxon>Pseudomonadota</taxon>
        <taxon>Betaproteobacteria</taxon>
        <taxon>Neisseriales</taxon>
        <taxon>Neisseriaceae</taxon>
        <taxon>Conchiformibius</taxon>
    </lineage>
</organism>